<accession>A0A952FSI4</accession>
<reference evidence="2" key="1">
    <citation type="submission" date="2020-06" db="EMBL/GenBank/DDBJ databases">
        <title>Stable isotope informed genome-resolved metagenomics uncovers potential trophic interactions in rhizosphere soil.</title>
        <authorList>
            <person name="Starr E.P."/>
            <person name="Shi S."/>
            <person name="Blazewicz S.J."/>
            <person name="Koch B.J."/>
            <person name="Probst A.J."/>
            <person name="Hungate B.A."/>
            <person name="Pett-Ridge J."/>
            <person name="Firestone M.K."/>
            <person name="Banfield J.F."/>
        </authorList>
    </citation>
    <scope>NUCLEOTIDE SEQUENCE</scope>
    <source>
        <strain evidence="2">YM_69_17</strain>
    </source>
</reference>
<comment type="caution">
    <text evidence="2">The sequence shown here is derived from an EMBL/GenBank/DDBJ whole genome shotgun (WGS) entry which is preliminary data.</text>
</comment>
<keyword evidence="1" id="KW-0732">Signal</keyword>
<organism evidence="2 3">
    <name type="scientific">Inquilinus limosus</name>
    <dbReference type="NCBI Taxonomy" id="171674"/>
    <lineage>
        <taxon>Bacteria</taxon>
        <taxon>Pseudomonadati</taxon>
        <taxon>Pseudomonadota</taxon>
        <taxon>Alphaproteobacteria</taxon>
        <taxon>Rhodospirillales</taxon>
        <taxon>Rhodospirillaceae</taxon>
        <taxon>Inquilinus</taxon>
    </lineage>
</organism>
<dbReference type="AlphaFoldDB" id="A0A952FSI4"/>
<protein>
    <submittedName>
        <fullName evidence="2">Uncharacterized protein</fullName>
    </submittedName>
</protein>
<gene>
    <name evidence="2" type="ORF">JF625_20415</name>
</gene>
<dbReference type="EMBL" id="JAEKLZ010000281">
    <property type="protein sequence ID" value="MBW8727501.1"/>
    <property type="molecule type" value="Genomic_DNA"/>
</dbReference>
<evidence type="ECO:0000256" key="1">
    <source>
        <dbReference type="SAM" id="SignalP"/>
    </source>
</evidence>
<dbReference type="Proteomes" id="UP000700706">
    <property type="component" value="Unassembled WGS sequence"/>
</dbReference>
<evidence type="ECO:0000313" key="2">
    <source>
        <dbReference type="EMBL" id="MBW8727501.1"/>
    </source>
</evidence>
<feature type="chain" id="PRO_5037261308" evidence="1">
    <location>
        <begin position="26"/>
        <end position="210"/>
    </location>
</feature>
<proteinExistence type="predicted"/>
<feature type="signal peptide" evidence="1">
    <location>
        <begin position="1"/>
        <end position="25"/>
    </location>
</feature>
<evidence type="ECO:0000313" key="3">
    <source>
        <dbReference type="Proteomes" id="UP000700706"/>
    </source>
</evidence>
<name>A0A952FSI4_9PROT</name>
<sequence length="210" mass="21631">MTSAARGAALAGLLLCLGLPGAAGAGEITAAGLVFSDAEGGFVLESATGTGRLDDPFVVVERITGNGEAALTITGLTAAFGNRIATAHLTGFAMTKIVRNDTGQAWRDFPAELERKRGEGSTYDDGLSFAQGPQVQRSIWAEGFASGRVVDEPHDGLVFQDGAIPPGGTVTLHLVVTDNMPAGAIYLVQRRLAPTALLAPDQRRTGATPS</sequence>